<sequence length="252" mass="27301">MSTEPAAILSGVVKSYQMDAVEVPVLRGIDLLIRPGQFTVLLGPSGSGKTTLLNLVGCVDRADAGDVVVAGQRIDALSDDALADFRAANIGFIFQNFNLIPVLTAFENVEYPLILAGMATERRRKRVTRLLEAVGLADRGNNLPGQLSGGQRQRVAIARALARRPKLVIADEPTANLDSRTGEAVLNLMRRMQDRYKISFLFSSHDRSLMKAADDLVSLKDGVIQSIRRKAADTPTESAYESTTPGQLEDHG</sequence>
<dbReference type="AlphaFoldDB" id="A0A480ASP2"/>
<evidence type="ECO:0000313" key="11">
    <source>
        <dbReference type="Proteomes" id="UP000301751"/>
    </source>
</evidence>
<dbReference type="Gene3D" id="3.40.50.300">
    <property type="entry name" value="P-loop containing nucleotide triphosphate hydrolases"/>
    <property type="match status" value="1"/>
</dbReference>
<dbReference type="GO" id="GO:0098796">
    <property type="term" value="C:membrane protein complex"/>
    <property type="evidence" value="ECO:0007669"/>
    <property type="project" value="UniProtKB-ARBA"/>
</dbReference>
<keyword evidence="11" id="KW-1185">Reference proteome</keyword>
<dbReference type="PROSITE" id="PS00211">
    <property type="entry name" value="ABC_TRANSPORTER_1"/>
    <property type="match status" value="1"/>
</dbReference>
<dbReference type="InterPro" id="IPR017871">
    <property type="entry name" value="ABC_transporter-like_CS"/>
</dbReference>
<reference evidence="11" key="1">
    <citation type="submission" date="2019-03" db="EMBL/GenBank/DDBJ databases">
        <title>Aquabacterium pictum sp.nov., the first bacteriochlorophyll a-containing freshwater bacterium in the genus Aquabacterium of the class Betaproteobacteria.</title>
        <authorList>
            <person name="Hirose S."/>
            <person name="Tank M."/>
            <person name="Hara E."/>
            <person name="Tamaki H."/>
            <person name="Takaichi S."/>
            <person name="Haruta S."/>
            <person name="Hanada S."/>
        </authorList>
    </citation>
    <scope>NUCLEOTIDE SEQUENCE [LARGE SCALE GENOMIC DNA]</scope>
    <source>
        <strain evidence="11">W35</strain>
    </source>
</reference>
<keyword evidence="3" id="KW-0547">Nucleotide-binding</keyword>
<keyword evidence="6" id="KW-0046">Antibiotic resistance</keyword>
<dbReference type="InterPro" id="IPR017911">
    <property type="entry name" value="MacB-like_ATP-bd"/>
</dbReference>
<evidence type="ECO:0000256" key="6">
    <source>
        <dbReference type="ARBA" id="ARBA00023251"/>
    </source>
</evidence>
<evidence type="ECO:0000256" key="3">
    <source>
        <dbReference type="ARBA" id="ARBA00022741"/>
    </source>
</evidence>
<dbReference type="GO" id="GO:0016887">
    <property type="term" value="F:ATP hydrolysis activity"/>
    <property type="evidence" value="ECO:0007669"/>
    <property type="project" value="InterPro"/>
</dbReference>
<organism evidence="10 11">
    <name type="scientific">Pseudaquabacterium pictum</name>
    <dbReference type="NCBI Taxonomy" id="2315236"/>
    <lineage>
        <taxon>Bacteria</taxon>
        <taxon>Pseudomonadati</taxon>
        <taxon>Pseudomonadota</taxon>
        <taxon>Betaproteobacteria</taxon>
        <taxon>Burkholderiales</taxon>
        <taxon>Sphaerotilaceae</taxon>
        <taxon>Pseudaquabacterium</taxon>
    </lineage>
</organism>
<dbReference type="InterPro" id="IPR015854">
    <property type="entry name" value="ABC_transpr_LolD-like"/>
</dbReference>
<feature type="domain" description="ABC transporter" evidence="9">
    <location>
        <begin position="7"/>
        <end position="246"/>
    </location>
</feature>
<keyword evidence="2" id="KW-1003">Cell membrane</keyword>
<name>A0A480ASP2_9BURK</name>
<evidence type="ECO:0000256" key="4">
    <source>
        <dbReference type="ARBA" id="ARBA00022840"/>
    </source>
</evidence>
<dbReference type="InterPro" id="IPR003593">
    <property type="entry name" value="AAA+_ATPase"/>
</dbReference>
<feature type="compositionally biased region" description="Polar residues" evidence="8">
    <location>
        <begin position="235"/>
        <end position="246"/>
    </location>
</feature>
<dbReference type="CDD" id="cd03255">
    <property type="entry name" value="ABC_MJ0796_LolCDE_FtsE"/>
    <property type="match status" value="1"/>
</dbReference>
<dbReference type="SMART" id="SM00382">
    <property type="entry name" value="AAA"/>
    <property type="match status" value="1"/>
</dbReference>
<dbReference type="SUPFAM" id="SSF52540">
    <property type="entry name" value="P-loop containing nucleoside triphosphate hydrolases"/>
    <property type="match status" value="1"/>
</dbReference>
<gene>
    <name evidence="10" type="ORF">AQPW35_35040</name>
</gene>
<keyword evidence="1" id="KW-0813">Transport</keyword>
<dbReference type="Proteomes" id="UP000301751">
    <property type="component" value="Unassembled WGS sequence"/>
</dbReference>
<keyword evidence="5" id="KW-0812">Transmembrane</keyword>
<dbReference type="PANTHER" id="PTHR24220:SF86">
    <property type="entry name" value="ABC TRANSPORTER ABCH.1"/>
    <property type="match status" value="1"/>
</dbReference>
<evidence type="ECO:0000256" key="2">
    <source>
        <dbReference type="ARBA" id="ARBA00022475"/>
    </source>
</evidence>
<evidence type="ECO:0000313" key="10">
    <source>
        <dbReference type="EMBL" id="GCL64423.1"/>
    </source>
</evidence>
<dbReference type="GO" id="GO:0022857">
    <property type="term" value="F:transmembrane transporter activity"/>
    <property type="evidence" value="ECO:0007669"/>
    <property type="project" value="UniProtKB-ARBA"/>
</dbReference>
<evidence type="ECO:0000256" key="8">
    <source>
        <dbReference type="SAM" id="MobiDB-lite"/>
    </source>
</evidence>
<dbReference type="PANTHER" id="PTHR24220">
    <property type="entry name" value="IMPORT ATP-BINDING PROTEIN"/>
    <property type="match status" value="1"/>
</dbReference>
<evidence type="ECO:0000256" key="1">
    <source>
        <dbReference type="ARBA" id="ARBA00022448"/>
    </source>
</evidence>
<evidence type="ECO:0000256" key="5">
    <source>
        <dbReference type="ARBA" id="ARBA00022989"/>
    </source>
</evidence>
<protein>
    <submittedName>
        <fullName evidence="10">ABC transporter ATP-binding protein</fullName>
    </submittedName>
</protein>
<proteinExistence type="inferred from homology"/>
<dbReference type="GO" id="GO:0046677">
    <property type="term" value="P:response to antibiotic"/>
    <property type="evidence" value="ECO:0007669"/>
    <property type="project" value="UniProtKB-KW"/>
</dbReference>
<accession>A0A480ASP2</accession>
<dbReference type="InterPro" id="IPR003439">
    <property type="entry name" value="ABC_transporter-like_ATP-bd"/>
</dbReference>
<feature type="region of interest" description="Disordered" evidence="8">
    <location>
        <begin position="230"/>
        <end position="252"/>
    </location>
</feature>
<dbReference type="GO" id="GO:0005524">
    <property type="term" value="F:ATP binding"/>
    <property type="evidence" value="ECO:0007669"/>
    <property type="project" value="UniProtKB-KW"/>
</dbReference>
<evidence type="ECO:0000259" key="9">
    <source>
        <dbReference type="PROSITE" id="PS50893"/>
    </source>
</evidence>
<dbReference type="PROSITE" id="PS50893">
    <property type="entry name" value="ABC_TRANSPORTER_2"/>
    <property type="match status" value="1"/>
</dbReference>
<dbReference type="EMBL" id="BJCL01000009">
    <property type="protein sequence ID" value="GCL64423.1"/>
    <property type="molecule type" value="Genomic_DNA"/>
</dbReference>
<keyword evidence="4 10" id="KW-0067">ATP-binding</keyword>
<keyword evidence="5" id="KW-0472">Membrane</keyword>
<dbReference type="InterPro" id="IPR027417">
    <property type="entry name" value="P-loop_NTPase"/>
</dbReference>
<dbReference type="FunFam" id="3.40.50.300:FF:000032">
    <property type="entry name" value="Export ABC transporter ATP-binding protein"/>
    <property type="match status" value="1"/>
</dbReference>
<dbReference type="Pfam" id="PF00005">
    <property type="entry name" value="ABC_tran"/>
    <property type="match status" value="1"/>
</dbReference>
<comment type="similarity">
    <text evidence="7">Belongs to the ABC transporter superfamily. Macrolide exporter (TC 3.A.1.122) family.</text>
</comment>
<dbReference type="GO" id="GO:0005886">
    <property type="term" value="C:plasma membrane"/>
    <property type="evidence" value="ECO:0007669"/>
    <property type="project" value="TreeGrafter"/>
</dbReference>
<evidence type="ECO:0000256" key="7">
    <source>
        <dbReference type="ARBA" id="ARBA00038388"/>
    </source>
</evidence>
<comment type="caution">
    <text evidence="10">The sequence shown here is derived from an EMBL/GenBank/DDBJ whole genome shotgun (WGS) entry which is preliminary data.</text>
</comment>
<keyword evidence="5" id="KW-1133">Transmembrane helix</keyword>